<dbReference type="EnsemblMetazoa" id="GMOY010547-RA">
    <property type="protein sequence ID" value="GMOY010547-PA"/>
    <property type="gene ID" value="GMOY010547"/>
</dbReference>
<reference evidence="2" key="1">
    <citation type="submission" date="2020-05" db="UniProtKB">
        <authorList>
            <consortium name="EnsemblMetazoa"/>
        </authorList>
    </citation>
    <scope>IDENTIFICATION</scope>
    <source>
        <strain evidence="2">Yale</strain>
    </source>
</reference>
<evidence type="ECO:0000256" key="1">
    <source>
        <dbReference type="SAM" id="Phobius"/>
    </source>
</evidence>
<evidence type="ECO:0000313" key="3">
    <source>
        <dbReference type="Proteomes" id="UP000092444"/>
    </source>
</evidence>
<name>A0A1B0GB63_GLOMM</name>
<feature type="transmembrane region" description="Helical" evidence="1">
    <location>
        <begin position="56"/>
        <end position="74"/>
    </location>
</feature>
<keyword evidence="1" id="KW-1133">Transmembrane helix</keyword>
<proteinExistence type="predicted"/>
<organism evidence="2 3">
    <name type="scientific">Glossina morsitans morsitans</name>
    <name type="common">Savannah tsetse fly</name>
    <dbReference type="NCBI Taxonomy" id="37546"/>
    <lineage>
        <taxon>Eukaryota</taxon>
        <taxon>Metazoa</taxon>
        <taxon>Ecdysozoa</taxon>
        <taxon>Arthropoda</taxon>
        <taxon>Hexapoda</taxon>
        <taxon>Insecta</taxon>
        <taxon>Pterygota</taxon>
        <taxon>Neoptera</taxon>
        <taxon>Endopterygota</taxon>
        <taxon>Diptera</taxon>
        <taxon>Brachycera</taxon>
        <taxon>Muscomorpha</taxon>
        <taxon>Hippoboscoidea</taxon>
        <taxon>Glossinidae</taxon>
        <taxon>Glossina</taxon>
    </lineage>
</organism>
<dbReference type="EMBL" id="CCAG010019322">
    <property type="status" value="NOT_ANNOTATED_CDS"/>
    <property type="molecule type" value="Genomic_DNA"/>
</dbReference>
<protein>
    <submittedName>
        <fullName evidence="2">Uncharacterized protein</fullName>
    </submittedName>
</protein>
<keyword evidence="1" id="KW-0812">Transmembrane</keyword>
<sequence>MRKSCIEKYRAMLCGIYLEWVFGSIPRTIRSEKGRLFRIESRTIIRRRGRKRLIPILMRVTINSAYAYSTLIGLHRIPLIKTSKLFWSTLTIALTDSKQKFSIDALLGNARTVYICIGNCSQYQYCNCSRLIELVFEIQVSQHYQPCRAHLDESIWNFSTLPKEMGQSNVIEVGKLLLLHVELLDGFARTIREPVPETMLWRNWKCWGSGNWKVLEWEALANIWR</sequence>
<dbReference type="Proteomes" id="UP000092444">
    <property type="component" value="Unassembled WGS sequence"/>
</dbReference>
<evidence type="ECO:0000313" key="2">
    <source>
        <dbReference type="EnsemblMetazoa" id="GMOY010547-PA"/>
    </source>
</evidence>
<dbReference type="AlphaFoldDB" id="A0A1B0GB63"/>
<dbReference type="VEuPathDB" id="VectorBase:GMOY010547"/>
<keyword evidence="3" id="KW-1185">Reference proteome</keyword>
<keyword evidence="1" id="KW-0472">Membrane</keyword>
<accession>A0A1B0GB63</accession>